<proteinExistence type="inferred from homology"/>
<feature type="transmembrane region" description="Helical" evidence="7">
    <location>
        <begin position="179"/>
        <end position="204"/>
    </location>
</feature>
<evidence type="ECO:0000256" key="1">
    <source>
        <dbReference type="ARBA" id="ARBA00004651"/>
    </source>
</evidence>
<feature type="transmembrane region" description="Helical" evidence="7">
    <location>
        <begin position="37"/>
        <end position="60"/>
    </location>
</feature>
<keyword evidence="5 7" id="KW-1133">Transmembrane helix</keyword>
<dbReference type="InterPro" id="IPR035906">
    <property type="entry name" value="MetI-like_sf"/>
</dbReference>
<feature type="transmembrane region" description="Helical" evidence="7">
    <location>
        <begin position="291"/>
        <end position="308"/>
    </location>
</feature>
<evidence type="ECO:0000256" key="7">
    <source>
        <dbReference type="RuleBase" id="RU363032"/>
    </source>
</evidence>
<dbReference type="PROSITE" id="PS50928">
    <property type="entry name" value="ABC_TM1"/>
    <property type="match status" value="1"/>
</dbReference>
<sequence>MILPAGLFPALPVFNTKESEHAMTGEKGFWNRLRLRLLFTGPTLFAFLTVMIIPFVYGIYLTFTSWDGISVGHTLVGFRNYGSVFADSEFWSSFGLTLKYVLFTVVLTNVLAFMLAYALTKRVRGQNVFRAGFFMPNLVGGIVLGFIWQFIFNNVLVYLGQKASIGIFSASWLAEPGKAFWTLVIVTVWQYAGYMMVIYVAGLTGVPADIQEAASIDGANSWQKLTRMTIPMMVPSFIVCLFLSLQRGFMVYDLNLTLTKGGPFGSTQLVSMHVYQKAFLSRDYGVGQAEAFVLFLLVAVITLLQVYFSKKMEVEA</sequence>
<evidence type="ECO:0000313" key="9">
    <source>
        <dbReference type="EMBL" id="CQR53949.1"/>
    </source>
</evidence>
<feature type="transmembrane region" description="Helical" evidence="7">
    <location>
        <begin position="100"/>
        <end position="119"/>
    </location>
</feature>
<dbReference type="PATRIC" id="fig|1073571.4.peg.1713"/>
<dbReference type="Gene3D" id="1.10.3720.10">
    <property type="entry name" value="MetI-like"/>
    <property type="match status" value="1"/>
</dbReference>
<reference evidence="10" key="1">
    <citation type="submission" date="2015-03" db="EMBL/GenBank/DDBJ databases">
        <authorList>
            <person name="Wibberg D."/>
        </authorList>
    </citation>
    <scope>NUCLEOTIDE SEQUENCE [LARGE SCALE GENOMIC DNA]</scope>
</reference>
<dbReference type="InterPro" id="IPR000515">
    <property type="entry name" value="MetI-like"/>
</dbReference>
<dbReference type="EMBL" id="LN831776">
    <property type="protein sequence ID" value="CQR53949.1"/>
    <property type="molecule type" value="Genomic_DNA"/>
</dbReference>
<name>A0A0E3WGS5_9BACL</name>
<dbReference type="PANTHER" id="PTHR30193:SF41">
    <property type="entry name" value="DIACETYLCHITOBIOSE UPTAKE SYSTEM PERMEASE PROTEIN NGCF"/>
    <property type="match status" value="1"/>
</dbReference>
<evidence type="ECO:0000259" key="8">
    <source>
        <dbReference type="PROSITE" id="PS50928"/>
    </source>
</evidence>
<dbReference type="AlphaFoldDB" id="A0A0E3WGS5"/>
<dbReference type="KEGG" id="pri:PRIO_1638"/>
<keyword evidence="4 7" id="KW-0812">Transmembrane</keyword>
<dbReference type="CDD" id="cd06261">
    <property type="entry name" value="TM_PBP2"/>
    <property type="match status" value="1"/>
</dbReference>
<dbReference type="HOGENOM" id="CLU_016047_0_0_9"/>
<feature type="domain" description="ABC transmembrane type-1" evidence="8">
    <location>
        <begin position="94"/>
        <end position="305"/>
    </location>
</feature>
<evidence type="ECO:0000256" key="3">
    <source>
        <dbReference type="ARBA" id="ARBA00022475"/>
    </source>
</evidence>
<dbReference type="Pfam" id="PF00528">
    <property type="entry name" value="BPD_transp_1"/>
    <property type="match status" value="1"/>
</dbReference>
<keyword evidence="6 7" id="KW-0472">Membrane</keyword>
<evidence type="ECO:0000256" key="4">
    <source>
        <dbReference type="ARBA" id="ARBA00022692"/>
    </source>
</evidence>
<keyword evidence="3" id="KW-1003">Cell membrane</keyword>
<dbReference type="PANTHER" id="PTHR30193">
    <property type="entry name" value="ABC TRANSPORTER PERMEASE PROTEIN"/>
    <property type="match status" value="1"/>
</dbReference>
<keyword evidence="2 7" id="KW-0813">Transport</keyword>
<comment type="similarity">
    <text evidence="7">Belongs to the binding-protein-dependent transport system permease family.</text>
</comment>
<dbReference type="STRING" id="483937.AMQ84_30025"/>
<feature type="transmembrane region" description="Helical" evidence="7">
    <location>
        <begin position="131"/>
        <end position="151"/>
    </location>
</feature>
<organism evidence="9 10">
    <name type="scientific">Paenibacillus riograndensis SBR5</name>
    <dbReference type="NCBI Taxonomy" id="1073571"/>
    <lineage>
        <taxon>Bacteria</taxon>
        <taxon>Bacillati</taxon>
        <taxon>Bacillota</taxon>
        <taxon>Bacilli</taxon>
        <taxon>Bacillales</taxon>
        <taxon>Paenibacillaceae</taxon>
        <taxon>Paenibacillus</taxon>
        <taxon>Paenibacillus sonchi group</taxon>
    </lineage>
</organism>
<comment type="subcellular location">
    <subcellularLocation>
        <location evidence="1 7">Cell membrane</location>
        <topology evidence="1 7">Multi-pass membrane protein</topology>
    </subcellularLocation>
</comment>
<protein>
    <submittedName>
        <fullName evidence="9">Starch degradation products transporter permease AmyD</fullName>
    </submittedName>
</protein>
<evidence type="ECO:0000256" key="6">
    <source>
        <dbReference type="ARBA" id="ARBA00023136"/>
    </source>
</evidence>
<gene>
    <name evidence="9" type="ORF">PRIO_1638</name>
</gene>
<dbReference type="Proteomes" id="UP000033163">
    <property type="component" value="Chromosome I"/>
</dbReference>
<feature type="transmembrane region" description="Helical" evidence="7">
    <location>
        <begin position="225"/>
        <end position="245"/>
    </location>
</feature>
<dbReference type="SUPFAM" id="SSF161098">
    <property type="entry name" value="MetI-like"/>
    <property type="match status" value="1"/>
</dbReference>
<dbReference type="GO" id="GO:0005886">
    <property type="term" value="C:plasma membrane"/>
    <property type="evidence" value="ECO:0007669"/>
    <property type="project" value="UniProtKB-SubCell"/>
</dbReference>
<dbReference type="InterPro" id="IPR051393">
    <property type="entry name" value="ABC_transporter_permease"/>
</dbReference>
<evidence type="ECO:0000256" key="2">
    <source>
        <dbReference type="ARBA" id="ARBA00022448"/>
    </source>
</evidence>
<accession>A0A0E3WGS5</accession>
<evidence type="ECO:0000256" key="5">
    <source>
        <dbReference type="ARBA" id="ARBA00022989"/>
    </source>
</evidence>
<dbReference type="GO" id="GO:0055085">
    <property type="term" value="P:transmembrane transport"/>
    <property type="evidence" value="ECO:0007669"/>
    <property type="project" value="InterPro"/>
</dbReference>
<evidence type="ECO:0000313" key="10">
    <source>
        <dbReference type="Proteomes" id="UP000033163"/>
    </source>
</evidence>